<sequence length="76" mass="7693">MKLSNKLLAVAAASLLSTGIVLADDLSDDLIYGSNSTDFTQLPATAAGSASDSSPVQVSEGIAAIPDYLEGIHANQ</sequence>
<name>A0A0F7JXH9_9GAMM</name>
<evidence type="ECO:0008006" key="4">
    <source>
        <dbReference type="Google" id="ProtNLM"/>
    </source>
</evidence>
<accession>A0A0F7JXH9</accession>
<gene>
    <name evidence="2" type="ORF">AAY24_06220</name>
</gene>
<dbReference type="EMBL" id="CP011412">
    <property type="protein sequence ID" value="AKH20014.1"/>
    <property type="molecule type" value="Genomic_DNA"/>
</dbReference>
<organism evidence="2 3">
    <name type="scientific">Sedimenticola thiotaurini</name>
    <dbReference type="NCBI Taxonomy" id="1543721"/>
    <lineage>
        <taxon>Bacteria</taxon>
        <taxon>Pseudomonadati</taxon>
        <taxon>Pseudomonadota</taxon>
        <taxon>Gammaproteobacteria</taxon>
        <taxon>Chromatiales</taxon>
        <taxon>Sedimenticolaceae</taxon>
        <taxon>Sedimenticola</taxon>
    </lineage>
</organism>
<reference evidence="2 3" key="1">
    <citation type="journal article" date="2015" name="Genome Announc.">
        <title>Complete Genome Sequence of Sedimenticola thiotaurini Strain SIP-G1, a Polyphosphate- and Polyhydroxyalkanoate-Accumulating Sulfur-Oxidizing Gammaproteobacterium Isolated from Salt Marsh Sediments.</title>
        <authorList>
            <person name="Flood B.E."/>
            <person name="Jones D.S."/>
            <person name="Bailey J.V."/>
        </authorList>
    </citation>
    <scope>NUCLEOTIDE SEQUENCE [LARGE SCALE GENOMIC DNA]</scope>
    <source>
        <strain evidence="2 3">SIP-G1</strain>
    </source>
</reference>
<dbReference type="KEGG" id="seds:AAY24_06220"/>
<feature type="chain" id="PRO_5002517684" description="Secreted protein" evidence="1">
    <location>
        <begin position="24"/>
        <end position="76"/>
    </location>
</feature>
<evidence type="ECO:0000313" key="2">
    <source>
        <dbReference type="EMBL" id="AKH20014.1"/>
    </source>
</evidence>
<keyword evidence="3" id="KW-1185">Reference proteome</keyword>
<keyword evidence="1" id="KW-0732">Signal</keyword>
<dbReference type="RefSeq" id="WP_046858949.1">
    <property type="nucleotide sequence ID" value="NZ_CP011412.1"/>
</dbReference>
<protein>
    <recommendedName>
        <fullName evidence="4">Secreted protein</fullName>
    </recommendedName>
</protein>
<dbReference type="Proteomes" id="UP000034410">
    <property type="component" value="Chromosome"/>
</dbReference>
<proteinExistence type="predicted"/>
<feature type="signal peptide" evidence="1">
    <location>
        <begin position="1"/>
        <end position="23"/>
    </location>
</feature>
<dbReference type="AlphaFoldDB" id="A0A0F7JXH9"/>
<evidence type="ECO:0000256" key="1">
    <source>
        <dbReference type="SAM" id="SignalP"/>
    </source>
</evidence>
<evidence type="ECO:0000313" key="3">
    <source>
        <dbReference type="Proteomes" id="UP000034410"/>
    </source>
</evidence>
<dbReference type="OrthoDB" id="7085323at2"/>